<keyword evidence="1" id="KW-0812">Transmembrane</keyword>
<dbReference type="OrthoDB" id="4141464at2759"/>
<protein>
    <recommendedName>
        <fullName evidence="4">Acyltransferase 3 domain-containing protein</fullName>
    </recommendedName>
</protein>
<sequence>MAGERTPLLGVPVPGPIAGALGIVQRIHFLDNIRTILTIFLVFHHAAIYVARSSLSTPYYNKSDLLPLSLFIVFNKATLYGAFFFASGYSIHLSLKTKSDLAFFVSRTLKTGLPTLLYHEFGPRRKIEGPVPYVVTLLILDYAYLISRWLGSKWSFVSFRRLETRIKDSRAWVMTIVIFSFALVTGITVGNCFGLRLIPFIVRRYYPFEFPGFGAPVTYIIAYIAGINFPLFNRYILIPRPSVAVGLLVVSELAADLSLGIAQDHWKKLWYFIRVTSDSEGGRWFIDPGFNGHTIFFTLWNPLVFYLISISFVSTFASASFTRKDWGRWSRHTYIQTFIHMVPVIYTSRFLAGHSSVQHPIVNTVLSGTAGVIGSWAISLLYVYLGGPALIQKIYDRLRRAT</sequence>
<proteinExistence type="predicted"/>
<keyword evidence="1" id="KW-0472">Membrane</keyword>
<dbReference type="Proteomes" id="UP000807469">
    <property type="component" value="Unassembled WGS sequence"/>
</dbReference>
<evidence type="ECO:0000313" key="3">
    <source>
        <dbReference type="Proteomes" id="UP000807469"/>
    </source>
</evidence>
<feature type="transmembrane region" description="Helical" evidence="1">
    <location>
        <begin position="67"/>
        <end position="89"/>
    </location>
</feature>
<feature type="transmembrane region" description="Helical" evidence="1">
    <location>
        <begin position="303"/>
        <end position="321"/>
    </location>
</feature>
<feature type="transmembrane region" description="Helical" evidence="1">
    <location>
        <begin position="36"/>
        <end position="55"/>
    </location>
</feature>
<comment type="caution">
    <text evidence="2">The sequence shown here is derived from an EMBL/GenBank/DDBJ whole genome shotgun (WGS) entry which is preliminary data.</text>
</comment>
<dbReference type="AlphaFoldDB" id="A0A9P5Z4T4"/>
<feature type="transmembrane region" description="Helical" evidence="1">
    <location>
        <begin position="333"/>
        <end position="352"/>
    </location>
</feature>
<keyword evidence="1" id="KW-1133">Transmembrane helix</keyword>
<keyword evidence="3" id="KW-1185">Reference proteome</keyword>
<feature type="transmembrane region" description="Helical" evidence="1">
    <location>
        <begin position="6"/>
        <end position="24"/>
    </location>
</feature>
<name>A0A9P5Z4T4_9AGAR</name>
<feature type="transmembrane region" description="Helical" evidence="1">
    <location>
        <begin position="243"/>
        <end position="262"/>
    </location>
</feature>
<gene>
    <name evidence="2" type="ORF">BDN70DRAFT_876820</name>
</gene>
<feature type="transmembrane region" description="Helical" evidence="1">
    <location>
        <begin position="210"/>
        <end position="231"/>
    </location>
</feature>
<evidence type="ECO:0000313" key="2">
    <source>
        <dbReference type="EMBL" id="KAF9481082.1"/>
    </source>
</evidence>
<evidence type="ECO:0008006" key="4">
    <source>
        <dbReference type="Google" id="ProtNLM"/>
    </source>
</evidence>
<feature type="transmembrane region" description="Helical" evidence="1">
    <location>
        <begin position="131"/>
        <end position="150"/>
    </location>
</feature>
<feature type="transmembrane region" description="Helical" evidence="1">
    <location>
        <begin position="372"/>
        <end position="391"/>
    </location>
</feature>
<reference evidence="2" key="1">
    <citation type="submission" date="2020-11" db="EMBL/GenBank/DDBJ databases">
        <authorList>
            <consortium name="DOE Joint Genome Institute"/>
            <person name="Ahrendt S."/>
            <person name="Riley R."/>
            <person name="Andreopoulos W."/>
            <person name="Labutti K."/>
            <person name="Pangilinan J."/>
            <person name="Ruiz-Duenas F.J."/>
            <person name="Barrasa J.M."/>
            <person name="Sanchez-Garcia M."/>
            <person name="Camarero S."/>
            <person name="Miyauchi S."/>
            <person name="Serrano A."/>
            <person name="Linde D."/>
            <person name="Babiker R."/>
            <person name="Drula E."/>
            <person name="Ayuso-Fernandez I."/>
            <person name="Pacheco R."/>
            <person name="Padilla G."/>
            <person name="Ferreira P."/>
            <person name="Barriuso J."/>
            <person name="Kellner H."/>
            <person name="Castanera R."/>
            <person name="Alfaro M."/>
            <person name="Ramirez L."/>
            <person name="Pisabarro A.G."/>
            <person name="Kuo A."/>
            <person name="Tritt A."/>
            <person name="Lipzen A."/>
            <person name="He G."/>
            <person name="Yan M."/>
            <person name="Ng V."/>
            <person name="Cullen D."/>
            <person name="Martin F."/>
            <person name="Rosso M.-N."/>
            <person name="Henrissat B."/>
            <person name="Hibbett D."/>
            <person name="Martinez A.T."/>
            <person name="Grigoriev I.V."/>
        </authorList>
    </citation>
    <scope>NUCLEOTIDE SEQUENCE</scope>
    <source>
        <strain evidence="2">CIRM-BRFM 674</strain>
    </source>
</reference>
<feature type="transmembrane region" description="Helical" evidence="1">
    <location>
        <begin position="171"/>
        <end position="198"/>
    </location>
</feature>
<dbReference type="EMBL" id="MU155184">
    <property type="protein sequence ID" value="KAF9481082.1"/>
    <property type="molecule type" value="Genomic_DNA"/>
</dbReference>
<organism evidence="2 3">
    <name type="scientific">Pholiota conissans</name>
    <dbReference type="NCBI Taxonomy" id="109636"/>
    <lineage>
        <taxon>Eukaryota</taxon>
        <taxon>Fungi</taxon>
        <taxon>Dikarya</taxon>
        <taxon>Basidiomycota</taxon>
        <taxon>Agaricomycotina</taxon>
        <taxon>Agaricomycetes</taxon>
        <taxon>Agaricomycetidae</taxon>
        <taxon>Agaricales</taxon>
        <taxon>Agaricineae</taxon>
        <taxon>Strophariaceae</taxon>
        <taxon>Pholiota</taxon>
    </lineage>
</organism>
<accession>A0A9P5Z4T4</accession>
<evidence type="ECO:0000256" key="1">
    <source>
        <dbReference type="SAM" id="Phobius"/>
    </source>
</evidence>